<gene>
    <name evidence="2" type="ORF">PHYPADRAFT_102627</name>
</gene>
<feature type="region of interest" description="Disordered" evidence="1">
    <location>
        <begin position="203"/>
        <end position="242"/>
    </location>
</feature>
<name>A9U3J9_PHYPA</name>
<organism>
    <name type="scientific">Physcomitrium patens</name>
    <name type="common">Spreading-leaved earth moss</name>
    <name type="synonym">Physcomitrella patens</name>
    <dbReference type="NCBI Taxonomy" id="3218"/>
    <lineage>
        <taxon>Eukaryota</taxon>
        <taxon>Viridiplantae</taxon>
        <taxon>Streptophyta</taxon>
        <taxon>Embryophyta</taxon>
        <taxon>Bryophyta</taxon>
        <taxon>Bryophytina</taxon>
        <taxon>Bryopsida</taxon>
        <taxon>Funariidae</taxon>
        <taxon>Funariales</taxon>
        <taxon>Funariaceae</taxon>
        <taxon>Physcomitrium</taxon>
    </lineage>
</organism>
<dbReference type="AlphaFoldDB" id="A9U3J9"/>
<evidence type="ECO:0000256" key="1">
    <source>
        <dbReference type="SAM" id="MobiDB-lite"/>
    </source>
</evidence>
<proteinExistence type="predicted"/>
<sequence length="242" mass="27887">MVIKNENLTTKRIKQSKERIERSQAKNLLRNEQDRKLKKKHRQSWIKPWLHACLHIRSYQEDDRSLIFQKYIPLKKLPRALARSVANSPANLSKPLMENEEGTEELGIPLAIFSIGNTSDPDKTGSEDRHKSLANKDQFRVYQNLWFSPHIQPRMQTSQPVEDKGPVQQDSPIHRVEVVNAVLTRSQQKDKNLIEDMAELSAREQVAPSTGLNEPISVLKRIPILKPQQTEEPNSSRRANLP</sequence>
<reference evidence="2" key="1">
    <citation type="journal article" date="2008" name="Science">
        <title>The Physcomitrella genome reveals evolutionary insights into the conquest of land by plants.</title>
        <authorList>
            <person name="Rensing S."/>
            <person name="Lang D."/>
            <person name="Zimmer A."/>
            <person name="Terry A."/>
            <person name="Salamov A."/>
            <person name="Shapiro H."/>
            <person name="Nishiyama T."/>
            <person name="Perroud P.-F."/>
            <person name="Lindquist E."/>
            <person name="Kamisugi Y."/>
            <person name="Tanahashi T."/>
            <person name="Sakakibara K."/>
            <person name="Fujita T."/>
            <person name="Oishi K."/>
            <person name="Shin-I T."/>
            <person name="Kuroki Y."/>
            <person name="Toyoda A."/>
            <person name="Suzuki Y."/>
            <person name="Hashimoto A."/>
            <person name="Yamaguchi K."/>
            <person name="Sugano A."/>
            <person name="Kohara Y."/>
            <person name="Fujiyama A."/>
            <person name="Anterola A."/>
            <person name="Aoki S."/>
            <person name="Ashton N."/>
            <person name="Barbazuk W.B."/>
            <person name="Barker E."/>
            <person name="Bennetzen J."/>
            <person name="Bezanilla M."/>
            <person name="Blankenship R."/>
            <person name="Cho S.H."/>
            <person name="Dutcher S."/>
            <person name="Estelle M."/>
            <person name="Fawcett J.A."/>
            <person name="Gundlach H."/>
            <person name="Hanada K."/>
            <person name="Heyl A."/>
            <person name="Hicks K.A."/>
            <person name="Hugh J."/>
            <person name="Lohr M."/>
            <person name="Mayer K."/>
            <person name="Melkozernov A."/>
            <person name="Murata T."/>
            <person name="Nelson D."/>
            <person name="Pils B."/>
            <person name="Prigge M."/>
            <person name="Reiss B."/>
            <person name="Renner T."/>
            <person name="Rombauts S."/>
            <person name="Rushton P."/>
            <person name="Sanderfoot A."/>
            <person name="Schween G."/>
            <person name="Shiu S.-H."/>
            <person name="Stueber K."/>
            <person name="Theodoulou F.L."/>
            <person name="Tu H."/>
            <person name="Van de Peer Y."/>
            <person name="Verrier P.J."/>
            <person name="Waters E."/>
            <person name="Wood A."/>
            <person name="Yang L."/>
            <person name="Cove D."/>
            <person name="Cuming A."/>
            <person name="Hasebe M."/>
            <person name="Lucas S."/>
            <person name="Mishler D.B."/>
            <person name="Reski R."/>
            <person name="Grigoriev I."/>
            <person name="Quatrano R.S."/>
            <person name="Boore J.L."/>
        </authorList>
    </citation>
    <scope>NUCLEOTIDE SEQUENCE [LARGE SCALE GENOMIC DNA]</scope>
</reference>
<accession>A9U3J9</accession>
<evidence type="ECO:0000313" key="2">
    <source>
        <dbReference type="EMBL" id="EDQ49100.1"/>
    </source>
</evidence>
<dbReference type="EMBL" id="DS545496">
    <property type="protein sequence ID" value="EDQ49100.1"/>
    <property type="molecule type" value="Genomic_DNA"/>
</dbReference>
<protein>
    <submittedName>
        <fullName evidence="2">Predicted protein</fullName>
    </submittedName>
</protein>
<feature type="compositionally biased region" description="Polar residues" evidence="1">
    <location>
        <begin position="227"/>
        <end position="242"/>
    </location>
</feature>